<dbReference type="InterPro" id="IPR032675">
    <property type="entry name" value="LRR_dom_sf"/>
</dbReference>
<evidence type="ECO:0000256" key="7">
    <source>
        <dbReference type="ARBA" id="ARBA00022840"/>
    </source>
</evidence>
<dbReference type="Pfam" id="PF25497">
    <property type="entry name" value="COR-B"/>
    <property type="match status" value="1"/>
</dbReference>
<accession>A0A9X3XEC8</accession>
<dbReference type="PRINTS" id="PR00449">
    <property type="entry name" value="RASTRNSFRMNG"/>
</dbReference>
<dbReference type="Gene3D" id="1.10.10.2200">
    <property type="match status" value="1"/>
</dbReference>
<proteinExistence type="predicted"/>
<feature type="domain" description="Roc" evidence="11">
    <location>
        <begin position="182"/>
        <end position="352"/>
    </location>
</feature>
<comment type="catalytic activity">
    <reaction evidence="10">
        <text>L-seryl-[protein] + ATP = O-phospho-L-seryl-[protein] + ADP + H(+)</text>
        <dbReference type="Rhea" id="RHEA:17989"/>
        <dbReference type="Rhea" id="RHEA-COMP:9863"/>
        <dbReference type="Rhea" id="RHEA-COMP:11604"/>
        <dbReference type="ChEBI" id="CHEBI:15378"/>
        <dbReference type="ChEBI" id="CHEBI:29999"/>
        <dbReference type="ChEBI" id="CHEBI:30616"/>
        <dbReference type="ChEBI" id="CHEBI:83421"/>
        <dbReference type="ChEBI" id="CHEBI:456216"/>
        <dbReference type="EC" id="2.7.11.1"/>
    </reaction>
</comment>
<dbReference type="PANTHER" id="PTHR47679">
    <property type="entry name" value="PROTEIN TORNADO 1"/>
    <property type="match status" value="1"/>
</dbReference>
<dbReference type="Pfam" id="PF16095">
    <property type="entry name" value="COR-A"/>
    <property type="match status" value="1"/>
</dbReference>
<dbReference type="Gene3D" id="3.30.310.200">
    <property type="match status" value="1"/>
</dbReference>
<dbReference type="Gene3D" id="3.80.10.10">
    <property type="entry name" value="Ribonuclease Inhibitor"/>
    <property type="match status" value="1"/>
</dbReference>
<evidence type="ECO:0000256" key="9">
    <source>
        <dbReference type="ARBA" id="ARBA00047899"/>
    </source>
</evidence>
<evidence type="ECO:0000256" key="6">
    <source>
        <dbReference type="ARBA" id="ARBA00022777"/>
    </source>
</evidence>
<organism evidence="12 13">
    <name type="scientific">Polyangium jinanense</name>
    <dbReference type="NCBI Taxonomy" id="2829994"/>
    <lineage>
        <taxon>Bacteria</taxon>
        <taxon>Pseudomonadati</taxon>
        <taxon>Myxococcota</taxon>
        <taxon>Polyangia</taxon>
        <taxon>Polyangiales</taxon>
        <taxon>Polyangiaceae</taxon>
        <taxon>Polyangium</taxon>
    </lineage>
</organism>
<dbReference type="InterPro" id="IPR032171">
    <property type="entry name" value="COR-A"/>
</dbReference>
<evidence type="ECO:0000313" key="13">
    <source>
        <dbReference type="Proteomes" id="UP001151081"/>
    </source>
</evidence>
<gene>
    <name evidence="12" type="ORF">KEG57_39085</name>
</gene>
<keyword evidence="2" id="KW-0433">Leucine-rich repeat</keyword>
<dbReference type="Pfam" id="PF08477">
    <property type="entry name" value="Roc"/>
    <property type="match status" value="1"/>
</dbReference>
<dbReference type="SMART" id="SM00369">
    <property type="entry name" value="LRR_TYP"/>
    <property type="match status" value="4"/>
</dbReference>
<dbReference type="GO" id="GO:0016301">
    <property type="term" value="F:kinase activity"/>
    <property type="evidence" value="ECO:0007669"/>
    <property type="project" value="UniProtKB-KW"/>
</dbReference>
<evidence type="ECO:0000256" key="8">
    <source>
        <dbReference type="ARBA" id="ARBA00023134"/>
    </source>
</evidence>
<keyword evidence="8" id="KW-0342">GTP-binding</keyword>
<keyword evidence="5" id="KW-0547">Nucleotide-binding</keyword>
<dbReference type="InterPro" id="IPR003591">
    <property type="entry name" value="Leu-rich_rpt_typical-subtyp"/>
</dbReference>
<dbReference type="GO" id="GO:0005524">
    <property type="term" value="F:ATP binding"/>
    <property type="evidence" value="ECO:0007669"/>
    <property type="project" value="UniProtKB-KW"/>
</dbReference>
<evidence type="ECO:0000256" key="10">
    <source>
        <dbReference type="ARBA" id="ARBA00048679"/>
    </source>
</evidence>
<dbReference type="EC" id="2.7.11.1" evidence="1"/>
<keyword evidence="4" id="KW-0677">Repeat</keyword>
<comment type="catalytic activity">
    <reaction evidence="9">
        <text>L-threonyl-[protein] + ATP = O-phospho-L-threonyl-[protein] + ADP + H(+)</text>
        <dbReference type="Rhea" id="RHEA:46608"/>
        <dbReference type="Rhea" id="RHEA-COMP:11060"/>
        <dbReference type="Rhea" id="RHEA-COMP:11605"/>
        <dbReference type="ChEBI" id="CHEBI:15378"/>
        <dbReference type="ChEBI" id="CHEBI:30013"/>
        <dbReference type="ChEBI" id="CHEBI:30616"/>
        <dbReference type="ChEBI" id="CHEBI:61977"/>
        <dbReference type="ChEBI" id="CHEBI:456216"/>
        <dbReference type="EC" id="2.7.11.1"/>
    </reaction>
</comment>
<evidence type="ECO:0000256" key="1">
    <source>
        <dbReference type="ARBA" id="ARBA00012513"/>
    </source>
</evidence>
<evidence type="ECO:0000256" key="4">
    <source>
        <dbReference type="ARBA" id="ARBA00022737"/>
    </source>
</evidence>
<evidence type="ECO:0000256" key="2">
    <source>
        <dbReference type="ARBA" id="ARBA00022614"/>
    </source>
</evidence>
<keyword evidence="13" id="KW-1185">Reference proteome</keyword>
<dbReference type="AlphaFoldDB" id="A0A9X3XEC8"/>
<keyword evidence="7" id="KW-0067">ATP-binding</keyword>
<dbReference type="Gene3D" id="3.40.50.300">
    <property type="entry name" value="P-loop containing nucleotide triphosphate hydrolases"/>
    <property type="match status" value="1"/>
</dbReference>
<keyword evidence="6" id="KW-0418">Kinase</keyword>
<dbReference type="EMBL" id="JAGTJJ010000040">
    <property type="protein sequence ID" value="MDC3986546.1"/>
    <property type="molecule type" value="Genomic_DNA"/>
</dbReference>
<dbReference type="Gene3D" id="3.30.70.1390">
    <property type="entry name" value="ROC domain from the Parkinson's disease-associated leucine-rich repeat kinase 2"/>
    <property type="match status" value="1"/>
</dbReference>
<reference evidence="12 13" key="1">
    <citation type="submission" date="2021-04" db="EMBL/GenBank/DDBJ databases">
        <title>Genome analysis of Polyangium sp.</title>
        <authorList>
            <person name="Li Y."/>
            <person name="Wang J."/>
        </authorList>
    </citation>
    <scope>NUCLEOTIDE SEQUENCE [LARGE SCALE GENOMIC DNA]</scope>
    <source>
        <strain evidence="12 13">SDU14</strain>
    </source>
</reference>
<dbReference type="PROSITE" id="PS51424">
    <property type="entry name" value="ROC"/>
    <property type="match status" value="1"/>
</dbReference>
<dbReference type="InterPro" id="IPR057263">
    <property type="entry name" value="COR-B"/>
</dbReference>
<dbReference type="PROSITE" id="PS51419">
    <property type="entry name" value="RAB"/>
    <property type="match status" value="1"/>
</dbReference>
<dbReference type="InterPro" id="IPR020859">
    <property type="entry name" value="ROC"/>
</dbReference>
<evidence type="ECO:0000259" key="11">
    <source>
        <dbReference type="PROSITE" id="PS51424"/>
    </source>
</evidence>
<dbReference type="InterPro" id="IPR027417">
    <property type="entry name" value="P-loop_NTPase"/>
</dbReference>
<protein>
    <recommendedName>
        <fullName evidence="1">non-specific serine/threonine protein kinase</fullName>
        <ecNumber evidence="1">2.7.11.1</ecNumber>
    </recommendedName>
</protein>
<dbReference type="PANTHER" id="PTHR47679:SF2">
    <property type="entry name" value="C-TERMINAL OF ROC (COR) DOMAIN-CONTAINING PROTEIN"/>
    <property type="match status" value="1"/>
</dbReference>
<dbReference type="Gene3D" id="1.10.10.10">
    <property type="entry name" value="Winged helix-like DNA-binding domain superfamily/Winged helix DNA-binding domain"/>
    <property type="match status" value="1"/>
</dbReference>
<dbReference type="Proteomes" id="UP001151081">
    <property type="component" value="Unassembled WGS sequence"/>
</dbReference>
<dbReference type="SUPFAM" id="SSF52540">
    <property type="entry name" value="P-loop containing nucleoside triphosphate hydrolases"/>
    <property type="match status" value="1"/>
</dbReference>
<comment type="caution">
    <text evidence="12">The sequence shown here is derived from an EMBL/GenBank/DDBJ whole genome shotgun (WGS) entry which is preliminary data.</text>
</comment>
<evidence type="ECO:0000256" key="5">
    <source>
        <dbReference type="ARBA" id="ARBA00022741"/>
    </source>
</evidence>
<sequence length="892" mass="101847">MPDDLAVLSQLKELDLTRTRLRAVPDVLVELPRLTRLELGGPWLRDMRVVSSLKELTVLICSELTDVELPNLEALEFLCVLELYGCALEEIPPWALRLKRLGALCLGFNRLRRVPPAIAALQDLQMLLLRGNPIEDLPVELGKLPNLTRLDVKDCPLSRIPPEIVGQGSDAVLAYLRDQARSRTRQWISKLLVVGQGGVGKTSLLRALRDETFNPNELTTHGIAVRPLQVPHPTEKGVAMDLSTWDFGGQQIYHATHQFFLTNRSIFLLVWNARHGHEQGRLYYWLDTIRARAPESPILLVATHVDERSADLPLRDIRQRYPQVVEQYAVSNKTSSGIEALFHAIAEHAANLPLMGESWPRTWLNAANAIRAIDKNHIIPQDLWATMKAHGVEEDRHKILATWLHELGDILFFQDNPELQDIVLLDPHWATEAISRVLESSDVIERRGIFTHAEMDRLWSRDIPQHLQDHLLRLMEQFDLSYRTLDNREVSIVVERLSHDAPPELQRQFDERLGQREVSMRFQVDATLPAGIPTWFIARTHRFTTRIHFRQGALFTDGPEDHLALVQAFPEGRCLHLTVRGPAPHGFFTLLRDGLEFTLKRFPGLRVERFIPCPGHDGLPCTHEFQFEQLQKALERKRMLIQCPVAFGGDIENPDVDIREMLFGLTASTLDEVMRKLDVMTAKQDEHLTHIRALTEIVQRDLLRSFQAMRGLEETHCPSLFVLRPDRGGAWKQRLLGQTVELHLVCEAPGEAHLTVESGRYKTRLSPKWLGRIAPYIEKVTSILKYTAPLIGAAAGFAPEQYQKMFANDIKLMQELVKKLPEIEGEEDDSLSLRDRHEDDRLERVDGATLRIVRSLLDDLDPRKAWGGLRKVLTPEGHYLWLCDKHAAAYRV</sequence>
<keyword evidence="3" id="KW-0808">Transferase</keyword>
<dbReference type="InterPro" id="IPR036388">
    <property type="entry name" value="WH-like_DNA-bd_sf"/>
</dbReference>
<evidence type="ECO:0000256" key="3">
    <source>
        <dbReference type="ARBA" id="ARBA00022679"/>
    </source>
</evidence>
<evidence type="ECO:0000313" key="12">
    <source>
        <dbReference type="EMBL" id="MDC3986546.1"/>
    </source>
</evidence>
<dbReference type="SUPFAM" id="SSF52058">
    <property type="entry name" value="L domain-like"/>
    <property type="match status" value="1"/>
</dbReference>
<name>A0A9X3XEC8_9BACT</name>
<dbReference type="SMART" id="SM00175">
    <property type="entry name" value="RAB"/>
    <property type="match status" value="1"/>
</dbReference>